<dbReference type="AlphaFoldDB" id="A0A1B8HTB8"/>
<comment type="function">
    <text evidence="1">Required for efficient ubiquinone (coenzyme Q) biosynthesis. UbiK is probably an accessory factor of Ubi enzymes and facilitates ubiquinone biosynthesis by acting as an assembly factor, a targeting factor, or both.</text>
</comment>
<evidence type="ECO:0000313" key="3">
    <source>
        <dbReference type="Proteomes" id="UP000092377"/>
    </source>
</evidence>
<comment type="subcellular location">
    <subcellularLocation>
        <location evidence="1">Cytoplasm</location>
    </subcellularLocation>
</comment>
<dbReference type="HAMAP" id="MF_02216">
    <property type="entry name" value="UbiK"/>
    <property type="match status" value="1"/>
</dbReference>
<keyword evidence="1" id="KW-0831">Ubiquinone biosynthesis</keyword>
<keyword evidence="3" id="KW-1185">Reference proteome</keyword>
<organism evidence="2 3">
    <name type="scientific">Morganella psychrotolerans</name>
    <dbReference type="NCBI Taxonomy" id="368603"/>
    <lineage>
        <taxon>Bacteria</taxon>
        <taxon>Pseudomonadati</taxon>
        <taxon>Pseudomonadota</taxon>
        <taxon>Gammaproteobacteria</taxon>
        <taxon>Enterobacterales</taxon>
        <taxon>Morganellaceae</taxon>
        <taxon>Morganella</taxon>
    </lineage>
</organism>
<evidence type="ECO:0000313" key="2">
    <source>
        <dbReference type="EMBL" id="OBU13096.1"/>
    </source>
</evidence>
<dbReference type="GO" id="GO:0005829">
    <property type="term" value="C:cytosol"/>
    <property type="evidence" value="ECO:0007669"/>
    <property type="project" value="TreeGrafter"/>
</dbReference>
<proteinExistence type="inferred from homology"/>
<dbReference type="GO" id="GO:0006744">
    <property type="term" value="P:ubiquinone biosynthetic process"/>
    <property type="evidence" value="ECO:0007669"/>
    <property type="project" value="UniProtKB-UniRule"/>
</dbReference>
<dbReference type="RefSeq" id="WP_067398806.1">
    <property type="nucleotide sequence ID" value="NZ_CBCPID010000007.1"/>
</dbReference>
<dbReference type="Proteomes" id="UP000092377">
    <property type="component" value="Unassembled WGS sequence"/>
</dbReference>
<dbReference type="EMBL" id="LZEY01000002">
    <property type="protein sequence ID" value="OBU13096.1"/>
    <property type="molecule type" value="Genomic_DNA"/>
</dbReference>
<keyword evidence="1" id="KW-0175">Coiled coil</keyword>
<dbReference type="OrthoDB" id="5297354at2"/>
<evidence type="ECO:0000256" key="1">
    <source>
        <dbReference type="HAMAP-Rule" id="MF_02216"/>
    </source>
</evidence>
<name>A0A1B8HTB8_9GAMM</name>
<comment type="caution">
    <text evidence="2">The sequence shown here is derived from an EMBL/GenBank/DDBJ whole genome shotgun (WGS) entry which is preliminary data.</text>
</comment>
<protein>
    <recommendedName>
        <fullName evidence="1">Ubiquinone biosynthesis accessory factor UbiK</fullName>
    </recommendedName>
</protein>
<gene>
    <name evidence="1" type="primary">ubiK</name>
    <name evidence="2" type="ORF">AYY18_13305</name>
</gene>
<accession>A0A1B8HTB8</accession>
<keyword evidence="1" id="KW-0963">Cytoplasm</keyword>
<dbReference type="PANTHER" id="PTHR38040">
    <property type="entry name" value="UBIQUINONE BIOSYNTHESIS ACCESSORY FACTOR UBIK"/>
    <property type="match status" value="1"/>
</dbReference>
<comment type="similarity">
    <text evidence="1">Belongs to the UbiK family.</text>
</comment>
<dbReference type="Pfam" id="PF04380">
    <property type="entry name" value="BMFP"/>
    <property type="match status" value="1"/>
</dbReference>
<feature type="coiled-coil region" evidence="1">
    <location>
        <begin position="59"/>
        <end position="86"/>
    </location>
</feature>
<sequence>MIDPKKIEQIATQLQSALPKGVREIGADIDKKMRAVLQSQLGKLDMVNREEFDVQTQVLLRTREKLSQMEKRLAELETRLSAKDGE</sequence>
<reference evidence="3" key="1">
    <citation type="submission" date="2016-06" db="EMBL/GenBank/DDBJ databases">
        <authorList>
            <person name="Butler K."/>
        </authorList>
    </citation>
    <scope>NUCLEOTIDE SEQUENCE [LARGE SCALE GENOMIC DNA]</scope>
    <source>
        <strain evidence="3">GCSL-Mp20</strain>
    </source>
</reference>
<dbReference type="InterPro" id="IPR007475">
    <property type="entry name" value="UbiK"/>
</dbReference>
<dbReference type="PANTHER" id="PTHR38040:SF1">
    <property type="entry name" value="UBIQUINONE BIOSYNTHESIS ACCESSORY FACTOR UBIK"/>
    <property type="match status" value="1"/>
</dbReference>
<dbReference type="NCBIfam" id="NF047835">
    <property type="entry name" value="UbiqAccUbiK"/>
    <property type="match status" value="1"/>
</dbReference>
<comment type="pathway">
    <text evidence="1">Cofactor biosynthesis; ubiquinone biosynthesis.</text>
</comment>
<dbReference type="UniPathway" id="UPA00232"/>